<dbReference type="InterPro" id="IPR036105">
    <property type="entry name" value="DiNase_FeMo-co_biosyn_sf"/>
</dbReference>
<dbReference type="PANTHER" id="PTHR33937">
    <property type="entry name" value="IRON-MOLYBDENUM PROTEIN-RELATED-RELATED"/>
    <property type="match status" value="1"/>
</dbReference>
<dbReference type="PANTHER" id="PTHR33937:SF1">
    <property type="entry name" value="IRON-MOLIBDENUM COFACTOR PROCESSING PROTEIN"/>
    <property type="match status" value="1"/>
</dbReference>
<evidence type="ECO:0000313" key="2">
    <source>
        <dbReference type="EMBL" id="MBJ6802286.1"/>
    </source>
</evidence>
<dbReference type="InterPro" id="IPR051840">
    <property type="entry name" value="NifX/NifY_domain"/>
</dbReference>
<evidence type="ECO:0000313" key="3">
    <source>
        <dbReference type="Proteomes" id="UP000641025"/>
    </source>
</evidence>
<dbReference type="Gene3D" id="3.30.420.130">
    <property type="entry name" value="Dinitrogenase iron-molybdenum cofactor biosynthesis domain"/>
    <property type="match status" value="1"/>
</dbReference>
<protein>
    <recommendedName>
        <fullName evidence="1">Dinitrogenase iron-molybdenum cofactor biosynthesis domain-containing protein</fullName>
    </recommendedName>
</protein>
<dbReference type="RefSeq" id="WP_199396757.1">
    <property type="nucleotide sequence ID" value="NZ_JAEMHK010000017.1"/>
</dbReference>
<gene>
    <name evidence="2" type="ORF">JFN90_19335</name>
</gene>
<evidence type="ECO:0000259" key="1">
    <source>
        <dbReference type="Pfam" id="PF02579"/>
    </source>
</evidence>
<dbReference type="EMBL" id="JAEMHK010000017">
    <property type="protein sequence ID" value="MBJ6802286.1"/>
    <property type="molecule type" value="Genomic_DNA"/>
</dbReference>
<dbReference type="SUPFAM" id="SSF53146">
    <property type="entry name" value="Nitrogenase accessory factor-like"/>
    <property type="match status" value="1"/>
</dbReference>
<reference evidence="2 3" key="1">
    <citation type="submission" date="2020-12" db="EMBL/GenBank/DDBJ databases">
        <title>Geomonas sp. Red259, isolated from paddy soil.</title>
        <authorList>
            <person name="Xu Z."/>
            <person name="Zhang Z."/>
            <person name="Masuda Y."/>
            <person name="Itoh H."/>
            <person name="Senoo K."/>
        </authorList>
    </citation>
    <scope>NUCLEOTIDE SEQUENCE [LARGE SCALE GENOMIC DNA]</scope>
    <source>
        <strain evidence="2 3">Red259</strain>
    </source>
</reference>
<dbReference type="Pfam" id="PF02579">
    <property type="entry name" value="Nitro_FeMo-Co"/>
    <property type="match status" value="1"/>
</dbReference>
<keyword evidence="3" id="KW-1185">Reference proteome</keyword>
<feature type="domain" description="Dinitrogenase iron-molybdenum cofactor biosynthesis" evidence="1">
    <location>
        <begin position="11"/>
        <end position="104"/>
    </location>
</feature>
<comment type="caution">
    <text evidence="2">The sequence shown here is derived from an EMBL/GenBank/DDBJ whole genome shotgun (WGS) entry which is preliminary data.</text>
</comment>
<name>A0ABS0YWE3_9BACT</name>
<dbReference type="CDD" id="cd00562">
    <property type="entry name" value="NifX_NifB"/>
    <property type="match status" value="1"/>
</dbReference>
<dbReference type="InterPro" id="IPR003731">
    <property type="entry name" value="Di-Nase_FeMo-co_biosynth"/>
</dbReference>
<proteinExistence type="predicted"/>
<organism evidence="2 3">
    <name type="scientific">Geomonas propionica</name>
    <dbReference type="NCBI Taxonomy" id="2798582"/>
    <lineage>
        <taxon>Bacteria</taxon>
        <taxon>Pseudomonadati</taxon>
        <taxon>Thermodesulfobacteriota</taxon>
        <taxon>Desulfuromonadia</taxon>
        <taxon>Geobacterales</taxon>
        <taxon>Geobacteraceae</taxon>
        <taxon>Geomonas</taxon>
    </lineage>
</organism>
<sequence length="135" mass="14634">MVKVAVATTDGLTINEHFGQAREFRLYRVEEDGCYELLEVRPIANAPRDNARVHTAETTVEQLADVNVVLVSQIGPHAAGSLAGRGIKSFTVKGSIDSALRAYGKRHKLLDQEIAAVTGCRPRSGSCGCVQRWGK</sequence>
<accession>A0ABS0YWE3</accession>
<dbReference type="Proteomes" id="UP000641025">
    <property type="component" value="Unassembled WGS sequence"/>
</dbReference>